<evidence type="ECO:0000256" key="4">
    <source>
        <dbReference type="ARBA" id="ARBA00022806"/>
    </source>
</evidence>
<dbReference type="InterPro" id="IPR038726">
    <property type="entry name" value="PDDEXK_AddAB-type"/>
</dbReference>
<name>G8LYZ5_ACECE</name>
<gene>
    <name evidence="9" type="ordered locus">Clocl_1238</name>
</gene>
<dbReference type="eggNOG" id="COG2887">
    <property type="taxonomic scope" value="Bacteria"/>
</dbReference>
<evidence type="ECO:0000313" key="9">
    <source>
        <dbReference type="EMBL" id="AEV67897.1"/>
    </source>
</evidence>
<dbReference type="STRING" id="720554.Clocl_1238"/>
<keyword evidence="4" id="KW-0347">Helicase</keyword>
<keyword evidence="10" id="KW-1185">Reference proteome</keyword>
<dbReference type="GO" id="GO:0005524">
    <property type="term" value="F:ATP binding"/>
    <property type="evidence" value="ECO:0007669"/>
    <property type="project" value="UniProtKB-KW"/>
</dbReference>
<evidence type="ECO:0000259" key="8">
    <source>
        <dbReference type="Pfam" id="PF12705"/>
    </source>
</evidence>
<dbReference type="RefSeq" id="WP_014254513.1">
    <property type="nucleotide sequence ID" value="NC_016627.1"/>
</dbReference>
<dbReference type="Gene3D" id="3.90.320.10">
    <property type="match status" value="1"/>
</dbReference>
<evidence type="ECO:0000256" key="7">
    <source>
        <dbReference type="ARBA" id="ARBA00023204"/>
    </source>
</evidence>
<keyword evidence="5" id="KW-0067">ATP-binding</keyword>
<dbReference type="HOGENOM" id="CLU_070318_0_0_9"/>
<sequence precursor="true">MNDLRFAEYFLFTQQSLATFEKCPLKFKKRYLENLKWENFPSEEIKKRLELGNNFHLLAYRYFLGIDTGLSESTEGFNQLNRWMKSLENKFKKEDNLKYLPEYKVRMTKGIFRLEANFDLLIVDGDKLEIWDWKTQSKESSQPQRKAKAEKYKRSLQTMVYLFVLKEQSERITGREIKCEDIRMCYWQPDPPEVLMDIRYSDELHDAYREILKDKIKGILQYDFSSFDKALYEKNCKYCEFNWFCNNQRIDFNEIEKDDDFLDELEWEDIEELT</sequence>
<dbReference type="InterPro" id="IPR011604">
    <property type="entry name" value="PDDEXK-like_dom_sf"/>
</dbReference>
<dbReference type="GO" id="GO:0003677">
    <property type="term" value="F:DNA binding"/>
    <property type="evidence" value="ECO:0007669"/>
    <property type="project" value="UniProtKB-KW"/>
</dbReference>
<reference evidence="9 10" key="2">
    <citation type="journal article" date="2012" name="Stand. Genomic Sci.">
        <title>Complete Genome Sequence of Clostridium clariflavum DSM 19732.</title>
        <authorList>
            <person name="Izquierdo J.A."/>
            <person name="Goodwin L."/>
            <person name="Davenport K.W."/>
            <person name="Teshima H."/>
            <person name="Bruce D."/>
            <person name="Detter C."/>
            <person name="Tapia R."/>
            <person name="Han S."/>
            <person name="Land M."/>
            <person name="Hauser L."/>
            <person name="Jeffries C.D."/>
            <person name="Han J."/>
            <person name="Pitluck S."/>
            <person name="Nolan M."/>
            <person name="Chen A."/>
            <person name="Huntemann M."/>
            <person name="Mavromatis K."/>
            <person name="Mikhailova N."/>
            <person name="Liolios K."/>
            <person name="Woyke T."/>
            <person name="Lynd L.R."/>
        </authorList>
    </citation>
    <scope>NUCLEOTIDE SEQUENCE [LARGE SCALE GENOMIC DNA]</scope>
    <source>
        <strain evidence="10">DSM 19732 / NBRC 101661 / EBR45</strain>
    </source>
</reference>
<keyword evidence="7" id="KW-0234">DNA repair</keyword>
<keyword evidence="2" id="KW-0227">DNA damage</keyword>
<protein>
    <recommendedName>
        <fullName evidence="8">PD-(D/E)XK endonuclease-like domain-containing protein</fullName>
    </recommendedName>
</protein>
<feature type="domain" description="PD-(D/E)XK endonuclease-like" evidence="8">
    <location>
        <begin position="102"/>
        <end position="246"/>
    </location>
</feature>
<evidence type="ECO:0000256" key="1">
    <source>
        <dbReference type="ARBA" id="ARBA00022741"/>
    </source>
</evidence>
<evidence type="ECO:0000313" key="10">
    <source>
        <dbReference type="Proteomes" id="UP000005435"/>
    </source>
</evidence>
<dbReference type="Proteomes" id="UP000005435">
    <property type="component" value="Chromosome"/>
</dbReference>
<dbReference type="EMBL" id="CP003065">
    <property type="protein sequence ID" value="AEV67897.1"/>
    <property type="molecule type" value="Genomic_DNA"/>
</dbReference>
<feature type="domain" description="PD-(D/E)XK endonuclease-like" evidence="8">
    <location>
        <begin position="12"/>
        <end position="94"/>
    </location>
</feature>
<dbReference type="GO" id="GO:0016787">
    <property type="term" value="F:hydrolase activity"/>
    <property type="evidence" value="ECO:0007669"/>
    <property type="project" value="UniProtKB-KW"/>
</dbReference>
<dbReference type="OrthoDB" id="306181at2"/>
<dbReference type="AlphaFoldDB" id="G8LYZ5"/>
<keyword evidence="1" id="KW-0547">Nucleotide-binding</keyword>
<evidence type="ECO:0000256" key="6">
    <source>
        <dbReference type="ARBA" id="ARBA00023125"/>
    </source>
</evidence>
<evidence type="ECO:0000256" key="3">
    <source>
        <dbReference type="ARBA" id="ARBA00022801"/>
    </source>
</evidence>
<organism evidence="9 10">
    <name type="scientific">Acetivibrio clariflavus (strain DSM 19732 / NBRC 101661 / EBR45)</name>
    <name type="common">Clostridium clariflavum</name>
    <dbReference type="NCBI Taxonomy" id="720554"/>
    <lineage>
        <taxon>Bacteria</taxon>
        <taxon>Bacillati</taxon>
        <taxon>Bacillota</taxon>
        <taxon>Clostridia</taxon>
        <taxon>Eubacteriales</taxon>
        <taxon>Oscillospiraceae</taxon>
        <taxon>Acetivibrio</taxon>
    </lineage>
</organism>
<proteinExistence type="predicted"/>
<dbReference type="GO" id="GO:0006281">
    <property type="term" value="P:DNA repair"/>
    <property type="evidence" value="ECO:0007669"/>
    <property type="project" value="UniProtKB-KW"/>
</dbReference>
<dbReference type="GO" id="GO:0004386">
    <property type="term" value="F:helicase activity"/>
    <property type="evidence" value="ECO:0007669"/>
    <property type="project" value="UniProtKB-KW"/>
</dbReference>
<dbReference type="Pfam" id="PF12705">
    <property type="entry name" value="PDDEXK_1"/>
    <property type="match status" value="2"/>
</dbReference>
<reference evidence="10" key="1">
    <citation type="submission" date="2011-12" db="EMBL/GenBank/DDBJ databases">
        <title>Complete sequence of Clostridium clariflavum DSM 19732.</title>
        <authorList>
            <consortium name="US DOE Joint Genome Institute"/>
            <person name="Lucas S."/>
            <person name="Han J."/>
            <person name="Lapidus A."/>
            <person name="Cheng J.-F."/>
            <person name="Goodwin L."/>
            <person name="Pitluck S."/>
            <person name="Peters L."/>
            <person name="Teshima H."/>
            <person name="Detter J.C."/>
            <person name="Han C."/>
            <person name="Tapia R."/>
            <person name="Land M."/>
            <person name="Hauser L."/>
            <person name="Kyrpides N."/>
            <person name="Ivanova N."/>
            <person name="Pagani I."/>
            <person name="Kitzmiller T."/>
            <person name="Lynd L."/>
            <person name="Izquierdo J."/>
            <person name="Woyke T."/>
        </authorList>
    </citation>
    <scope>NUCLEOTIDE SEQUENCE [LARGE SCALE GENOMIC DNA]</scope>
    <source>
        <strain evidence="10">DSM 19732 / NBRC 101661 / EBR45</strain>
    </source>
</reference>
<keyword evidence="6" id="KW-0238">DNA-binding</keyword>
<keyword evidence="3" id="KW-0378">Hydrolase</keyword>
<evidence type="ECO:0000256" key="2">
    <source>
        <dbReference type="ARBA" id="ARBA00022763"/>
    </source>
</evidence>
<dbReference type="KEGG" id="ccl:Clocl_1238"/>
<accession>G8LYZ5</accession>
<evidence type="ECO:0000256" key="5">
    <source>
        <dbReference type="ARBA" id="ARBA00022840"/>
    </source>
</evidence>